<dbReference type="EMBL" id="CP136924">
    <property type="protein sequence ID" value="WXA02498.1"/>
    <property type="molecule type" value="Genomic_DNA"/>
</dbReference>
<dbReference type="SUPFAM" id="SSF50891">
    <property type="entry name" value="Cyclophilin-like"/>
    <property type="match status" value="1"/>
</dbReference>
<evidence type="ECO:0000259" key="1">
    <source>
        <dbReference type="Pfam" id="PF18050"/>
    </source>
</evidence>
<accession>A0AAU6NY34</accession>
<dbReference type="KEGG" id="mcaa:R3L15_09420"/>
<evidence type="ECO:0000313" key="2">
    <source>
        <dbReference type="EMBL" id="WXA02498.1"/>
    </source>
</evidence>
<dbReference type="InterPro" id="IPR041183">
    <property type="entry name" value="Cyclophilin-like"/>
</dbReference>
<name>A0AAU6NY34_9FLAO</name>
<feature type="domain" description="Cyclophilin-like" evidence="1">
    <location>
        <begin position="44"/>
        <end position="153"/>
    </location>
</feature>
<dbReference type="Gene3D" id="2.40.100.20">
    <property type="match status" value="1"/>
</dbReference>
<dbReference type="RefSeq" id="WP_338731329.1">
    <property type="nucleotide sequence ID" value="NZ_CP136924.1"/>
</dbReference>
<sequence length="156" mass="17529">MGLAIKSLVQLSVLGLFLSFLALKAEFKEDVVQQKTIKDMKLKITFSNVELTATIYDNPTSRDFISMLPITTELEDYASNEKIFYPEEKLTKEGAPSGYEPKTGDITYYAPWGDVAIFYKDFSYSTGLISLGKIEGDGIKKLKNMGNQKVTFELLK</sequence>
<evidence type="ECO:0000313" key="4">
    <source>
        <dbReference type="Proteomes" id="UP001368318"/>
    </source>
</evidence>
<gene>
    <name evidence="3" type="ORF">R3L15_09420</name>
    <name evidence="2" type="ORF">R3L16_12170</name>
</gene>
<dbReference type="EMBL" id="CP136925">
    <property type="protein sequence ID" value="WXA12341.1"/>
    <property type="molecule type" value="Genomic_DNA"/>
</dbReference>
<dbReference type="Pfam" id="PF18050">
    <property type="entry name" value="Cyclophil_like2"/>
    <property type="match status" value="1"/>
</dbReference>
<evidence type="ECO:0000313" key="3">
    <source>
        <dbReference type="EMBL" id="WXA12341.1"/>
    </source>
</evidence>
<dbReference type="AlphaFoldDB" id="A0AAU6NY34"/>
<dbReference type="InterPro" id="IPR029000">
    <property type="entry name" value="Cyclophilin-like_dom_sf"/>
</dbReference>
<dbReference type="Proteomes" id="UP001368318">
    <property type="component" value="Chromosome"/>
</dbReference>
<keyword evidence="4" id="KW-1185">Reference proteome</keyword>
<proteinExistence type="predicted"/>
<reference evidence="2 4" key="1">
    <citation type="submission" date="2023-10" db="EMBL/GenBank/DDBJ databases">
        <title>Culture-based analysis of two novel bacteria associated with mangrove crab gills.</title>
        <authorList>
            <person name="Yang X."/>
            <person name="Garuglieri E."/>
            <person name="Van Goethem M.W."/>
            <person name="Fusi M."/>
            <person name="Marasco R."/>
            <person name="Daffonchio D.G."/>
        </authorList>
    </citation>
    <scope>NUCLEOTIDE SEQUENCE [LARGE SCALE GENOMIC DNA]</scope>
    <source>
        <strain evidence="3">UG2-1</strain>
        <strain evidence="2">UG2-2</strain>
        <strain evidence="4">UG2_2</strain>
    </source>
</reference>
<protein>
    <submittedName>
        <fullName evidence="2">Cyclophilin-like fold protein</fullName>
    </submittedName>
</protein>
<organism evidence="2 4">
    <name type="scientific">Mangrovimonas cancribranchiae</name>
    <dbReference type="NCBI Taxonomy" id="3080055"/>
    <lineage>
        <taxon>Bacteria</taxon>
        <taxon>Pseudomonadati</taxon>
        <taxon>Bacteroidota</taxon>
        <taxon>Flavobacteriia</taxon>
        <taxon>Flavobacteriales</taxon>
        <taxon>Flavobacteriaceae</taxon>
        <taxon>Mangrovimonas</taxon>
    </lineage>
</organism>